<feature type="signal peptide" evidence="2">
    <location>
        <begin position="1"/>
        <end position="21"/>
    </location>
</feature>
<comment type="caution">
    <text evidence="3">The sequence shown here is derived from an EMBL/GenBank/DDBJ whole genome shotgun (WGS) entry which is preliminary data.</text>
</comment>
<reference evidence="3 4" key="1">
    <citation type="submission" date="2018-08" db="EMBL/GenBank/DDBJ databases">
        <title>Genome Sequence of Clavibacter michiganensis Subspecies type strains, and the Atypical Peach-Colored Strains Isolated from Tomato.</title>
        <authorList>
            <person name="Osdaghi E."/>
            <person name="Portier P."/>
            <person name="Briand M."/>
            <person name="Jacques M.-A."/>
        </authorList>
    </citation>
    <scope>NUCLEOTIDE SEQUENCE [LARGE SCALE GENOMIC DNA]</scope>
    <source>
        <strain evidence="3 4">CFBP 7577</strain>
    </source>
</reference>
<keyword evidence="2" id="KW-0732">Signal</keyword>
<organism evidence="3 4">
    <name type="scientific">Clavibacter nebraskensis</name>
    <dbReference type="NCBI Taxonomy" id="31963"/>
    <lineage>
        <taxon>Bacteria</taxon>
        <taxon>Bacillati</taxon>
        <taxon>Actinomycetota</taxon>
        <taxon>Actinomycetes</taxon>
        <taxon>Micrococcales</taxon>
        <taxon>Microbacteriaceae</taxon>
        <taxon>Clavibacter</taxon>
    </lineage>
</organism>
<evidence type="ECO:0008006" key="5">
    <source>
        <dbReference type="Google" id="ProtNLM"/>
    </source>
</evidence>
<protein>
    <recommendedName>
        <fullName evidence="5">Lipoprotein</fullName>
    </recommendedName>
</protein>
<gene>
    <name evidence="3" type="ORF">DZF97_10940</name>
</gene>
<proteinExistence type="predicted"/>
<dbReference type="PROSITE" id="PS51257">
    <property type="entry name" value="PROKAR_LIPOPROTEIN"/>
    <property type="match status" value="1"/>
</dbReference>
<dbReference type="EMBL" id="QWED01000346">
    <property type="protein sequence ID" value="RIJ08763.1"/>
    <property type="molecule type" value="Genomic_DNA"/>
</dbReference>
<name>A0A399PQG2_9MICO</name>
<feature type="region of interest" description="Disordered" evidence="1">
    <location>
        <begin position="186"/>
        <end position="225"/>
    </location>
</feature>
<evidence type="ECO:0000256" key="2">
    <source>
        <dbReference type="SAM" id="SignalP"/>
    </source>
</evidence>
<feature type="chain" id="PRO_5039076444" description="Lipoprotein" evidence="2">
    <location>
        <begin position="22"/>
        <end position="225"/>
    </location>
</feature>
<sequence length="225" mass="22515">MGARMSTHTSTIRTASLAALAFGTGALLLAGCTAAPTAPVDAGPATTDAAPGDAMTMPMGQGSHTRGSRHTLYGSLAALAEDSVEIVSGTVIAQRDVTDLGPSTPFTVSTVRVTTVAKDDGGDLAAGSTVDVRQIGTAAQSGPAPMLQAGSAYLLYLRPTRLPGDAATQSYVTGGGAGIFAAADDRATTTGADPDAEADAPAFTRVDHEEGDDLPERVSPDQARG</sequence>
<accession>A0A399PQG2</accession>
<evidence type="ECO:0000313" key="3">
    <source>
        <dbReference type="EMBL" id="RIJ08763.1"/>
    </source>
</evidence>
<evidence type="ECO:0000256" key="1">
    <source>
        <dbReference type="SAM" id="MobiDB-lite"/>
    </source>
</evidence>
<dbReference type="AlphaFoldDB" id="A0A399PQG2"/>
<dbReference type="Proteomes" id="UP000265361">
    <property type="component" value="Unassembled WGS sequence"/>
</dbReference>
<evidence type="ECO:0000313" key="4">
    <source>
        <dbReference type="Proteomes" id="UP000265361"/>
    </source>
</evidence>
<feature type="compositionally biased region" description="Basic and acidic residues" evidence="1">
    <location>
        <begin position="214"/>
        <end position="225"/>
    </location>
</feature>